<dbReference type="InterPro" id="IPR043502">
    <property type="entry name" value="DNA/RNA_pol_sf"/>
</dbReference>
<dbReference type="SUPFAM" id="SSF54160">
    <property type="entry name" value="Chromo domain-like"/>
    <property type="match status" value="1"/>
</dbReference>
<accession>A0AAQ3N938</accession>
<dbReference type="PROSITE" id="PS50878">
    <property type="entry name" value="RT_POL"/>
    <property type="match status" value="1"/>
</dbReference>
<evidence type="ECO:0000256" key="14">
    <source>
        <dbReference type="ARBA" id="ARBA00023172"/>
    </source>
</evidence>
<evidence type="ECO:0000256" key="17">
    <source>
        <dbReference type="SAM" id="MobiDB-lite"/>
    </source>
</evidence>
<feature type="coiled-coil region" evidence="16">
    <location>
        <begin position="1257"/>
        <end position="1284"/>
    </location>
</feature>
<keyword evidence="21" id="KW-1185">Reference proteome</keyword>
<evidence type="ECO:0000313" key="20">
    <source>
        <dbReference type="EMBL" id="WVZ05534.1"/>
    </source>
</evidence>
<dbReference type="Gene3D" id="3.10.10.10">
    <property type="entry name" value="HIV Type 1 Reverse Transcriptase, subunit A, domain 1"/>
    <property type="match status" value="1"/>
</dbReference>
<keyword evidence="8" id="KW-0378">Hydrolase</keyword>
<evidence type="ECO:0000256" key="9">
    <source>
        <dbReference type="ARBA" id="ARBA00022842"/>
    </source>
</evidence>
<dbReference type="PANTHER" id="PTHR37984">
    <property type="entry name" value="PROTEIN CBG26694"/>
    <property type="match status" value="1"/>
</dbReference>
<dbReference type="Pfam" id="PF00078">
    <property type="entry name" value="RVT_1"/>
    <property type="match status" value="1"/>
</dbReference>
<feature type="compositionally biased region" description="Low complexity" evidence="17">
    <location>
        <begin position="210"/>
        <end position="225"/>
    </location>
</feature>
<dbReference type="PANTHER" id="PTHR37984:SF5">
    <property type="entry name" value="PROTEIN NYNRIN-LIKE"/>
    <property type="match status" value="1"/>
</dbReference>
<evidence type="ECO:0000256" key="2">
    <source>
        <dbReference type="ARBA" id="ARBA00022679"/>
    </source>
</evidence>
<evidence type="ECO:0000256" key="13">
    <source>
        <dbReference type="ARBA" id="ARBA00023125"/>
    </source>
</evidence>
<evidence type="ECO:0000259" key="19">
    <source>
        <dbReference type="PROSITE" id="PS50994"/>
    </source>
</evidence>
<dbReference type="InterPro" id="IPR050951">
    <property type="entry name" value="Retrovirus_Pol_polyprotein"/>
</dbReference>
<dbReference type="GO" id="GO:0003677">
    <property type="term" value="F:DNA binding"/>
    <property type="evidence" value="ECO:0007669"/>
    <property type="project" value="UniProtKB-KW"/>
</dbReference>
<feature type="region of interest" description="Disordered" evidence="17">
    <location>
        <begin position="209"/>
        <end position="232"/>
    </location>
</feature>
<dbReference type="InterPro" id="IPR012337">
    <property type="entry name" value="RNaseH-like_sf"/>
</dbReference>
<keyword evidence="16" id="KW-0175">Coiled coil</keyword>
<dbReference type="InterPro" id="IPR056924">
    <property type="entry name" value="SH3_Tf2-1"/>
</dbReference>
<dbReference type="GO" id="GO:0003964">
    <property type="term" value="F:RNA-directed DNA polymerase activity"/>
    <property type="evidence" value="ECO:0007669"/>
    <property type="project" value="UniProtKB-KW"/>
</dbReference>
<evidence type="ECO:0000256" key="15">
    <source>
        <dbReference type="ARBA" id="ARBA00023268"/>
    </source>
</evidence>
<keyword evidence="10" id="KW-0229">DNA integration</keyword>
<dbReference type="InterPro" id="IPR041588">
    <property type="entry name" value="Integrase_H2C2"/>
</dbReference>
<dbReference type="Pfam" id="PF03732">
    <property type="entry name" value="Retrotrans_gag"/>
    <property type="match status" value="1"/>
</dbReference>
<dbReference type="InterPro" id="IPR021109">
    <property type="entry name" value="Peptidase_aspartic_dom_sf"/>
</dbReference>
<keyword evidence="4" id="KW-0540">Nuclease</keyword>
<dbReference type="InterPro" id="IPR001584">
    <property type="entry name" value="Integrase_cat-core"/>
</dbReference>
<dbReference type="Pfam" id="PF24626">
    <property type="entry name" value="SH3_Tf2-1"/>
    <property type="match status" value="1"/>
</dbReference>
<dbReference type="Pfam" id="PF08284">
    <property type="entry name" value="RVP_2"/>
    <property type="match status" value="1"/>
</dbReference>
<evidence type="ECO:0000256" key="16">
    <source>
        <dbReference type="SAM" id="Coils"/>
    </source>
</evidence>
<evidence type="ECO:0000256" key="10">
    <source>
        <dbReference type="ARBA" id="ARBA00022908"/>
    </source>
</evidence>
<dbReference type="PROSITE" id="PS50994">
    <property type="entry name" value="INTEGRASE"/>
    <property type="match status" value="1"/>
</dbReference>
<evidence type="ECO:0000256" key="1">
    <source>
        <dbReference type="ARBA" id="ARBA00022670"/>
    </source>
</evidence>
<evidence type="ECO:0000256" key="4">
    <source>
        <dbReference type="ARBA" id="ARBA00022722"/>
    </source>
</evidence>
<proteinExistence type="predicted"/>
<keyword evidence="14" id="KW-0233">DNA recombination</keyword>
<dbReference type="InterPro" id="IPR036397">
    <property type="entry name" value="RNaseH_sf"/>
</dbReference>
<dbReference type="Pfam" id="PF00665">
    <property type="entry name" value="rve"/>
    <property type="match status" value="1"/>
</dbReference>
<dbReference type="Gene3D" id="1.10.340.70">
    <property type="match status" value="1"/>
</dbReference>
<dbReference type="CDD" id="cd01647">
    <property type="entry name" value="RT_LTR"/>
    <property type="match status" value="1"/>
</dbReference>
<dbReference type="FunFam" id="3.10.10.10:FF:000007">
    <property type="entry name" value="Retrovirus-related Pol polyprotein from transposon 17.6-like Protein"/>
    <property type="match status" value="1"/>
</dbReference>
<dbReference type="SUPFAM" id="SSF53098">
    <property type="entry name" value="Ribonuclease H-like"/>
    <property type="match status" value="1"/>
</dbReference>
<dbReference type="FunFam" id="3.30.70.270:FF:000020">
    <property type="entry name" value="Transposon Tf2-6 polyprotein-like Protein"/>
    <property type="match status" value="1"/>
</dbReference>
<sequence>MANRPTNAERLDDLTLKVDSILEQLSLLMVRPPSSPPRVSPSPSHAPDGFDGTDPIGWIFKISQFFEYHSTPEPERLQVASFYMDGPALSWYQWMYRNNQIQSWFGFFHALETRFAPSLYDEPSGALFKLTQKGTVQQYLTEFERLANRIVGLPAPFALNCFIFGLTPEIRREVQALRPASLDHATQLAKLQEDKIEERRRSFRPKTQMPTTTLNTAFPAATTPPALLPAPQPRINFRRLSPEDMAARREKGLCYNCDEIFTPSHRCKGKFFLFTTEDPIADDFTPDPPLILDPPSPAPVADGRPSQVSLHAFTGGVGSSTIRLQGQIGNNPVSILVDGGSDHNFIQDRVAKFLDLPSIPYNPLTVMVGSGNLLRCDHLCPEVEIKIQEHTLTVNFYILPLRGADIVLGAPWLKCIGPVLMDYTQLTISFNHQDQPILLRGINHSYTDPISSPQLKRCLQTNSASELFAIQIIPIPEPTPTISPLPTTSSLPPDITDLLLRFDHIFQSPQSLPPSRPTDHRIHLIPNSTPVNVKPYRYPHSQKCELEKQVKELLDKAMIQPSRSPFSSPVLLVRKKDGSWRCCIDYRALNAVTVRDRFPMPTIDELLDELSGATWFSKLDLRQGFHQILMHPDDIAKTAFRTHQGHYEYRVMPFGLCNAPSTFQATMNNLLGAFLRRFVVVFFDDILVYSSSLSQHVSHLEQVFQCLLENKFYLKLSKCLFAQKQLEYLGHIISAAGVQPDPSKIQAVLAWPPPSNVKTLRGFLGLTGFYRKFVKGYATIASPLTSVLRKDAFDWTPEAQHAFDDLKAAMTRAPVLALPDFSNPFIVDTDASGTAMGAVLMQRNQPIAFFSKPFSPKLLHSSTYVRELHAITSAVKKWRQYLLGYPFVINTDHKSLKEILSQVIQTPEQQYYLSKLLGYEYTIQYKPGSHNVVADGLSRLPDSSGMCYTLSMPNFIFLEQLRQSVETSSTYATLLSRIQTDPDAHPDYTLHNGLILFKNCLWLNPDNTFRLKLIDEYHSTPIGGHMGITKTVTRLLANFYWDGLRKDVKIFIQQCSICQQVKSGTHKPAGLLQPLPVPTAIWEDLSLDFITGLPASQGFTIILVVVDRFSKGIHLGPLPQHYSASKVAHLFLDIICKYHGIPRSIVSDRDPIFISKFWRELFRLCDTRLRMSTSYHPETDGQTKVFNRVLEQYLRSFVHSNPSQWSKHLALAEWSYNTSTHSSTGYSPFHIIYGKPAPSIPHYLVGSSSVEAVDTVLASRQNLLAQLQRKLLKAQATMKHYVDLKRRDMSYEVGDLVYVRLRPYRQQSLSGLSYHKLSKRFYGPYKVLARIGTVAYQLDLPPESKVHPVFHCSLLKRHHGPVPDPTPLPLEAFNQQPLIRPLAILDTRMDTSTDSPTKMVLVQWLGLSPDDTSWEEWEQLRSDYHLEDKVIFPEEDIVSNQTIGQLNNTRPKRTTTTPAHLKDYVP</sequence>
<keyword evidence="7" id="KW-0255">Endonuclease</keyword>
<evidence type="ECO:0000259" key="18">
    <source>
        <dbReference type="PROSITE" id="PS50878"/>
    </source>
</evidence>
<keyword evidence="9" id="KW-0460">Magnesium</keyword>
<evidence type="ECO:0000256" key="7">
    <source>
        <dbReference type="ARBA" id="ARBA00022759"/>
    </source>
</evidence>
<keyword evidence="6" id="KW-0064">Aspartyl protease</keyword>
<dbReference type="Pfam" id="PF17919">
    <property type="entry name" value="RT_RNaseH_2"/>
    <property type="match status" value="1"/>
</dbReference>
<dbReference type="GO" id="GO:0046872">
    <property type="term" value="F:metal ion binding"/>
    <property type="evidence" value="ECO:0007669"/>
    <property type="project" value="UniProtKB-KW"/>
</dbReference>
<dbReference type="InterPro" id="IPR000477">
    <property type="entry name" value="RT_dom"/>
</dbReference>
<dbReference type="CDD" id="cd09274">
    <property type="entry name" value="RNase_HI_RT_Ty3"/>
    <property type="match status" value="1"/>
</dbReference>
<feature type="domain" description="Integrase catalytic" evidence="19">
    <location>
        <begin position="1072"/>
        <end position="1236"/>
    </location>
</feature>
<dbReference type="Gene3D" id="3.30.420.10">
    <property type="entry name" value="Ribonuclease H-like superfamily/Ribonuclease H"/>
    <property type="match status" value="1"/>
</dbReference>
<keyword evidence="13" id="KW-0238">DNA-binding</keyword>
<keyword evidence="3" id="KW-0548">Nucleotidyltransferase</keyword>
<keyword evidence="11" id="KW-0695">RNA-directed DNA polymerase</keyword>
<dbReference type="InterPro" id="IPR005162">
    <property type="entry name" value="Retrotrans_gag_dom"/>
</dbReference>
<keyword evidence="2" id="KW-0808">Transferase</keyword>
<evidence type="ECO:0000256" key="12">
    <source>
        <dbReference type="ARBA" id="ARBA00022932"/>
    </source>
</evidence>
<feature type="region of interest" description="Disordered" evidence="17">
    <location>
        <begin position="1447"/>
        <end position="1466"/>
    </location>
</feature>
<dbReference type="InterPro" id="IPR043128">
    <property type="entry name" value="Rev_trsase/Diguanyl_cyclase"/>
</dbReference>
<dbReference type="GO" id="GO:0003887">
    <property type="term" value="F:DNA-directed DNA polymerase activity"/>
    <property type="evidence" value="ECO:0007669"/>
    <property type="project" value="UniProtKB-KW"/>
</dbReference>
<dbReference type="CDD" id="cd00303">
    <property type="entry name" value="retropepsin_like"/>
    <property type="match status" value="1"/>
</dbReference>
<dbReference type="Gene3D" id="3.10.20.370">
    <property type="match status" value="1"/>
</dbReference>
<name>A0AAQ3N938_VIGMU</name>
<feature type="domain" description="Reverse transcriptase" evidence="18">
    <location>
        <begin position="554"/>
        <end position="733"/>
    </location>
</feature>
<reference evidence="20 21" key="1">
    <citation type="journal article" date="2023" name="Life. Sci Alliance">
        <title>Evolutionary insights into 3D genome organization and epigenetic landscape of Vigna mungo.</title>
        <authorList>
            <person name="Junaid A."/>
            <person name="Singh B."/>
            <person name="Bhatia S."/>
        </authorList>
    </citation>
    <scope>NUCLEOTIDE SEQUENCE [LARGE SCALE GENOMIC DNA]</scope>
    <source>
        <strain evidence="20">Urdbean</strain>
    </source>
</reference>
<dbReference type="Gene3D" id="2.40.70.10">
    <property type="entry name" value="Acid Proteases"/>
    <property type="match status" value="1"/>
</dbReference>
<dbReference type="SUPFAM" id="SSF50630">
    <property type="entry name" value="Acid proteases"/>
    <property type="match status" value="1"/>
</dbReference>
<evidence type="ECO:0000256" key="8">
    <source>
        <dbReference type="ARBA" id="ARBA00022801"/>
    </source>
</evidence>
<dbReference type="GO" id="GO:0004519">
    <property type="term" value="F:endonuclease activity"/>
    <property type="evidence" value="ECO:0007669"/>
    <property type="project" value="UniProtKB-KW"/>
</dbReference>
<dbReference type="GO" id="GO:0006508">
    <property type="term" value="P:proteolysis"/>
    <property type="evidence" value="ECO:0007669"/>
    <property type="project" value="UniProtKB-KW"/>
</dbReference>
<dbReference type="SUPFAM" id="SSF56672">
    <property type="entry name" value="DNA/RNA polymerases"/>
    <property type="match status" value="1"/>
</dbReference>
<keyword evidence="5" id="KW-0479">Metal-binding</keyword>
<evidence type="ECO:0000256" key="5">
    <source>
        <dbReference type="ARBA" id="ARBA00022723"/>
    </source>
</evidence>
<keyword evidence="15" id="KW-0511">Multifunctional enzyme</keyword>
<evidence type="ECO:0000313" key="21">
    <source>
        <dbReference type="Proteomes" id="UP001374535"/>
    </source>
</evidence>
<protein>
    <recommendedName>
        <fullName evidence="22">Ty3/gypsy retrotransposon protein</fullName>
    </recommendedName>
</protein>
<dbReference type="GO" id="GO:0004190">
    <property type="term" value="F:aspartic-type endopeptidase activity"/>
    <property type="evidence" value="ECO:0007669"/>
    <property type="project" value="UniProtKB-KW"/>
</dbReference>
<dbReference type="InterPro" id="IPR041577">
    <property type="entry name" value="RT_RNaseH_2"/>
</dbReference>
<dbReference type="Proteomes" id="UP001374535">
    <property type="component" value="Chromosome 6"/>
</dbReference>
<dbReference type="Gene3D" id="3.30.70.270">
    <property type="match status" value="2"/>
</dbReference>
<dbReference type="GO" id="GO:0006310">
    <property type="term" value="P:DNA recombination"/>
    <property type="evidence" value="ECO:0007669"/>
    <property type="project" value="UniProtKB-KW"/>
</dbReference>
<keyword evidence="1" id="KW-0645">Protease</keyword>
<gene>
    <name evidence="20" type="ORF">V8G54_018880</name>
</gene>
<evidence type="ECO:0000256" key="6">
    <source>
        <dbReference type="ARBA" id="ARBA00022750"/>
    </source>
</evidence>
<dbReference type="Pfam" id="PF17921">
    <property type="entry name" value="Integrase_H2C2"/>
    <property type="match status" value="1"/>
</dbReference>
<dbReference type="EMBL" id="CP144695">
    <property type="protein sequence ID" value="WVZ05534.1"/>
    <property type="molecule type" value="Genomic_DNA"/>
</dbReference>
<dbReference type="InterPro" id="IPR016197">
    <property type="entry name" value="Chromo-like_dom_sf"/>
</dbReference>
<evidence type="ECO:0000256" key="3">
    <source>
        <dbReference type="ARBA" id="ARBA00022695"/>
    </source>
</evidence>
<keyword evidence="12" id="KW-0239">DNA-directed DNA polymerase</keyword>
<evidence type="ECO:0008006" key="22">
    <source>
        <dbReference type="Google" id="ProtNLM"/>
    </source>
</evidence>
<dbReference type="GO" id="GO:0015074">
    <property type="term" value="P:DNA integration"/>
    <property type="evidence" value="ECO:0007669"/>
    <property type="project" value="UniProtKB-KW"/>
</dbReference>
<organism evidence="20 21">
    <name type="scientific">Vigna mungo</name>
    <name type="common">Black gram</name>
    <name type="synonym">Phaseolus mungo</name>
    <dbReference type="NCBI Taxonomy" id="3915"/>
    <lineage>
        <taxon>Eukaryota</taxon>
        <taxon>Viridiplantae</taxon>
        <taxon>Streptophyta</taxon>
        <taxon>Embryophyta</taxon>
        <taxon>Tracheophyta</taxon>
        <taxon>Spermatophyta</taxon>
        <taxon>Magnoliopsida</taxon>
        <taxon>eudicotyledons</taxon>
        <taxon>Gunneridae</taxon>
        <taxon>Pentapetalae</taxon>
        <taxon>rosids</taxon>
        <taxon>fabids</taxon>
        <taxon>Fabales</taxon>
        <taxon>Fabaceae</taxon>
        <taxon>Papilionoideae</taxon>
        <taxon>50 kb inversion clade</taxon>
        <taxon>NPAAA clade</taxon>
        <taxon>indigoferoid/millettioid clade</taxon>
        <taxon>Phaseoleae</taxon>
        <taxon>Vigna</taxon>
    </lineage>
</organism>
<evidence type="ECO:0000256" key="11">
    <source>
        <dbReference type="ARBA" id="ARBA00022918"/>
    </source>
</evidence>